<dbReference type="Gene3D" id="1.25.40.10">
    <property type="entry name" value="Tetratricopeptide repeat domain"/>
    <property type="match status" value="1"/>
</dbReference>
<dbReference type="InterPro" id="IPR011990">
    <property type="entry name" value="TPR-like_helical_dom_sf"/>
</dbReference>
<dbReference type="SUPFAM" id="SSF48452">
    <property type="entry name" value="TPR-like"/>
    <property type="match status" value="1"/>
</dbReference>
<evidence type="ECO:0000256" key="5">
    <source>
        <dbReference type="ARBA" id="ARBA00023242"/>
    </source>
</evidence>
<evidence type="ECO:0000313" key="6">
    <source>
        <dbReference type="EMBL" id="CAG2067124.1"/>
    </source>
</evidence>
<keyword evidence="2" id="KW-0507">mRNA processing</keyword>
<comment type="subcellular location">
    <subcellularLocation>
        <location evidence="1">Nucleus</location>
    </subcellularLocation>
</comment>
<name>A0ABN7PLQ4_TIMPD</name>
<dbReference type="EMBL" id="CAJPIN010063679">
    <property type="protein sequence ID" value="CAG2067124.1"/>
    <property type="molecule type" value="Genomic_DNA"/>
</dbReference>
<evidence type="ECO:0000313" key="7">
    <source>
        <dbReference type="Proteomes" id="UP001153148"/>
    </source>
</evidence>
<comment type="caution">
    <text evidence="6">The sequence shown here is derived from an EMBL/GenBank/DDBJ whole genome shotgun (WGS) entry which is preliminary data.</text>
</comment>
<protein>
    <submittedName>
        <fullName evidence="6">Uncharacterized protein</fullName>
    </submittedName>
</protein>
<keyword evidence="5" id="KW-0539">Nucleus</keyword>
<gene>
    <name evidence="6" type="ORF">TPAB3V08_LOCUS14067</name>
</gene>
<proteinExistence type="predicted"/>
<evidence type="ECO:0000256" key="3">
    <source>
        <dbReference type="ARBA" id="ARBA00022737"/>
    </source>
</evidence>
<keyword evidence="4" id="KW-0508">mRNA splicing</keyword>
<keyword evidence="7" id="KW-1185">Reference proteome</keyword>
<dbReference type="Pfam" id="PF23240">
    <property type="entry name" value="HAT_PRP39_N"/>
    <property type="match status" value="1"/>
</dbReference>
<keyword evidence="3" id="KW-0677">Repeat</keyword>
<sequence>MGKKTSTHLGVMCRNSSLERCNHSSVFERGLKAIPLSVDLWIHYLNYCKAAYADNEDHLRTQFEKAISACGMEFRHVIWI</sequence>
<dbReference type="Proteomes" id="UP001153148">
    <property type="component" value="Unassembled WGS sequence"/>
</dbReference>
<evidence type="ECO:0000256" key="4">
    <source>
        <dbReference type="ARBA" id="ARBA00023187"/>
    </source>
</evidence>
<accession>A0ABN7PLQ4</accession>
<dbReference type="PANTHER" id="PTHR17204">
    <property type="entry name" value="PRE-MRNA PROCESSING PROTEIN PRP39-RELATED"/>
    <property type="match status" value="1"/>
</dbReference>
<evidence type="ECO:0000256" key="2">
    <source>
        <dbReference type="ARBA" id="ARBA00022664"/>
    </source>
</evidence>
<dbReference type="PANTHER" id="PTHR17204:SF5">
    <property type="entry name" value="PRE-MRNA-PROCESSING FACTOR 39"/>
    <property type="match status" value="1"/>
</dbReference>
<evidence type="ECO:0000256" key="1">
    <source>
        <dbReference type="ARBA" id="ARBA00004123"/>
    </source>
</evidence>
<reference evidence="6" key="1">
    <citation type="submission" date="2021-03" db="EMBL/GenBank/DDBJ databases">
        <authorList>
            <person name="Tran Van P."/>
        </authorList>
    </citation>
    <scope>NUCLEOTIDE SEQUENCE</scope>
</reference>
<organism evidence="6 7">
    <name type="scientific">Timema podura</name>
    <name type="common">Walking stick</name>
    <dbReference type="NCBI Taxonomy" id="61482"/>
    <lineage>
        <taxon>Eukaryota</taxon>
        <taxon>Metazoa</taxon>
        <taxon>Ecdysozoa</taxon>
        <taxon>Arthropoda</taxon>
        <taxon>Hexapoda</taxon>
        <taxon>Insecta</taxon>
        <taxon>Pterygota</taxon>
        <taxon>Neoptera</taxon>
        <taxon>Polyneoptera</taxon>
        <taxon>Phasmatodea</taxon>
        <taxon>Timematodea</taxon>
        <taxon>Timematoidea</taxon>
        <taxon>Timematidae</taxon>
        <taxon>Timema</taxon>
    </lineage>
</organism>